<dbReference type="Proteomes" id="UP001438707">
    <property type="component" value="Unassembled WGS sequence"/>
</dbReference>
<accession>A0AAW1S2B8</accession>
<feature type="domain" description="Glutamine amidotransferase" evidence="2">
    <location>
        <begin position="64"/>
        <end position="205"/>
    </location>
</feature>
<dbReference type="PROSITE" id="PS51273">
    <property type="entry name" value="GATASE_TYPE_1"/>
    <property type="match status" value="1"/>
</dbReference>
<dbReference type="GO" id="GO:0005829">
    <property type="term" value="C:cytosol"/>
    <property type="evidence" value="ECO:0007669"/>
    <property type="project" value="TreeGrafter"/>
</dbReference>
<evidence type="ECO:0000256" key="1">
    <source>
        <dbReference type="ARBA" id="ARBA00011083"/>
    </source>
</evidence>
<organism evidence="3 4">
    <name type="scientific">Apatococcus lobatus</name>
    <dbReference type="NCBI Taxonomy" id="904363"/>
    <lineage>
        <taxon>Eukaryota</taxon>
        <taxon>Viridiplantae</taxon>
        <taxon>Chlorophyta</taxon>
        <taxon>core chlorophytes</taxon>
        <taxon>Trebouxiophyceae</taxon>
        <taxon>Chlorellales</taxon>
        <taxon>Chlorellaceae</taxon>
        <taxon>Apatococcus</taxon>
    </lineage>
</organism>
<dbReference type="PANTHER" id="PTHR42695">
    <property type="entry name" value="GLUTAMINE AMIDOTRANSFERASE YLR126C-RELATED"/>
    <property type="match status" value="1"/>
</dbReference>
<gene>
    <name evidence="3" type="ORF">WJX74_007918</name>
</gene>
<dbReference type="Pfam" id="PF00117">
    <property type="entry name" value="GATase"/>
    <property type="match status" value="1"/>
</dbReference>
<dbReference type="EMBL" id="JALJOS010000004">
    <property type="protein sequence ID" value="KAK9840344.1"/>
    <property type="molecule type" value="Genomic_DNA"/>
</dbReference>
<evidence type="ECO:0000259" key="2">
    <source>
        <dbReference type="Pfam" id="PF00117"/>
    </source>
</evidence>
<proteinExistence type="inferred from homology"/>
<evidence type="ECO:0000313" key="3">
    <source>
        <dbReference type="EMBL" id="KAK9840344.1"/>
    </source>
</evidence>
<dbReference type="Gene3D" id="3.40.50.880">
    <property type="match status" value="1"/>
</dbReference>
<reference evidence="3 4" key="1">
    <citation type="journal article" date="2024" name="Nat. Commun.">
        <title>Phylogenomics reveals the evolutionary origins of lichenization in chlorophyte algae.</title>
        <authorList>
            <person name="Puginier C."/>
            <person name="Libourel C."/>
            <person name="Otte J."/>
            <person name="Skaloud P."/>
            <person name="Haon M."/>
            <person name="Grisel S."/>
            <person name="Petersen M."/>
            <person name="Berrin J.G."/>
            <person name="Delaux P.M."/>
            <person name="Dal Grande F."/>
            <person name="Keller J."/>
        </authorList>
    </citation>
    <scope>NUCLEOTIDE SEQUENCE [LARGE SCALE GENOMIC DNA]</scope>
    <source>
        <strain evidence="3 4">SAG 2145</strain>
    </source>
</reference>
<dbReference type="CDD" id="cd01741">
    <property type="entry name" value="GATase1_1"/>
    <property type="match status" value="1"/>
</dbReference>
<keyword evidence="4" id="KW-1185">Reference proteome</keyword>
<evidence type="ECO:0000313" key="4">
    <source>
        <dbReference type="Proteomes" id="UP001438707"/>
    </source>
</evidence>
<dbReference type="InterPro" id="IPR017926">
    <property type="entry name" value="GATASE"/>
</dbReference>
<sequence>MSSDRGLAERKYAILLCGHLSPALETRWGNMGQMLQTLLEEHDKREHWDILLVCDDEFPPPEQLHSYQGLVISGGAADAFGTEPWILRLKQLLKQEHARGQRILGVCFGHQVLAEALGGRAGRATAGIELGSRVIKTAPALQQQWFGVECPENWTFTIHESHQDQVLEVSAGAELLASSGITNVEMLAFGPNCLSVQGHPEFSADFMHELIQHWVNKGLLDEAGRKAAEKSLADHPVTSKDAAVLHRFLRAFLKSAEPS</sequence>
<dbReference type="InterPro" id="IPR044992">
    <property type="entry name" value="ChyE-like"/>
</dbReference>
<dbReference type="AlphaFoldDB" id="A0AAW1S2B8"/>
<dbReference type="SUPFAM" id="SSF52317">
    <property type="entry name" value="Class I glutamine amidotransferase-like"/>
    <property type="match status" value="1"/>
</dbReference>
<comment type="caution">
    <text evidence="3">The sequence shown here is derived from an EMBL/GenBank/DDBJ whole genome shotgun (WGS) entry which is preliminary data.</text>
</comment>
<protein>
    <recommendedName>
        <fullName evidence="2">Glutamine amidotransferase domain-containing protein</fullName>
    </recommendedName>
</protein>
<dbReference type="PANTHER" id="PTHR42695:SF5">
    <property type="entry name" value="GLUTAMINE AMIDOTRANSFERASE YLR126C-RELATED"/>
    <property type="match status" value="1"/>
</dbReference>
<dbReference type="InterPro" id="IPR029062">
    <property type="entry name" value="Class_I_gatase-like"/>
</dbReference>
<name>A0AAW1S2B8_9CHLO</name>
<comment type="similarity">
    <text evidence="1">Belongs to the peptidase C26 family.</text>
</comment>